<evidence type="ECO:0000256" key="2">
    <source>
        <dbReference type="SAM" id="MobiDB-lite"/>
    </source>
</evidence>
<feature type="domain" description="Flagellar motor switch protein FliN-like C-terminal" evidence="3">
    <location>
        <begin position="190"/>
        <end position="240"/>
    </location>
</feature>
<dbReference type="Gene3D" id="2.30.330.10">
    <property type="entry name" value="SpoA-like"/>
    <property type="match status" value="2"/>
</dbReference>
<dbReference type="PANTHER" id="PTHR30034:SF6">
    <property type="entry name" value="YOP PROTEINS TRANSLOCATION PROTEIN Q"/>
    <property type="match status" value="1"/>
</dbReference>
<evidence type="ECO:0000259" key="3">
    <source>
        <dbReference type="Pfam" id="PF01052"/>
    </source>
</evidence>
<dbReference type="InterPro" id="IPR001172">
    <property type="entry name" value="FliN_T3SS_HrcQb"/>
</dbReference>
<dbReference type="GO" id="GO:0050918">
    <property type="term" value="P:positive chemotaxis"/>
    <property type="evidence" value="ECO:0007669"/>
    <property type="project" value="TreeGrafter"/>
</dbReference>
<dbReference type="NCBIfam" id="TIGR02551">
    <property type="entry name" value="SpaO_YscQ"/>
    <property type="match status" value="1"/>
</dbReference>
<proteinExistence type="inferred from homology"/>
<keyword evidence="5" id="KW-1185">Reference proteome</keyword>
<evidence type="ECO:0000313" key="5">
    <source>
        <dbReference type="Proteomes" id="UP000253420"/>
    </source>
</evidence>
<evidence type="ECO:0000256" key="1">
    <source>
        <dbReference type="ARBA" id="ARBA00009226"/>
    </source>
</evidence>
<feature type="region of interest" description="Disordered" evidence="2">
    <location>
        <begin position="249"/>
        <end position="277"/>
    </location>
</feature>
<dbReference type="GO" id="GO:0071978">
    <property type="term" value="P:bacterial-type flagellum-dependent swarming motility"/>
    <property type="evidence" value="ECO:0007669"/>
    <property type="project" value="TreeGrafter"/>
</dbReference>
<comment type="caution">
    <text evidence="4">The sequence shown here is derived from an EMBL/GenBank/DDBJ whole genome shotgun (WGS) entry which is preliminary data.</text>
</comment>
<name>A0A368JZY7_9HYPH</name>
<organism evidence="4 5">
    <name type="scientific">Phyllobacterium salinisoli</name>
    <dbReference type="NCBI Taxonomy" id="1899321"/>
    <lineage>
        <taxon>Bacteria</taxon>
        <taxon>Pseudomonadati</taxon>
        <taxon>Pseudomonadota</taxon>
        <taxon>Alphaproteobacteria</taxon>
        <taxon>Hyphomicrobiales</taxon>
        <taxon>Phyllobacteriaceae</taxon>
        <taxon>Phyllobacterium</taxon>
    </lineage>
</organism>
<dbReference type="GO" id="GO:0003774">
    <property type="term" value="F:cytoskeletal motor activity"/>
    <property type="evidence" value="ECO:0007669"/>
    <property type="project" value="InterPro"/>
</dbReference>
<dbReference type="GO" id="GO:0030254">
    <property type="term" value="P:protein secretion by the type III secretion system"/>
    <property type="evidence" value="ECO:0007669"/>
    <property type="project" value="InterPro"/>
</dbReference>
<protein>
    <submittedName>
        <fullName evidence="4">YscQ/HrcQ family type III secretion apparatus protein</fullName>
    </submittedName>
</protein>
<dbReference type="InterPro" id="IPR013385">
    <property type="entry name" value="T3SS_SpaO/YscQ/SpaO"/>
</dbReference>
<reference evidence="4 5" key="1">
    <citation type="submission" date="2018-07" db="EMBL/GenBank/DDBJ databases">
        <title>The draft genome of Phyllobacterium salinisoli.</title>
        <authorList>
            <person name="Liu L."/>
            <person name="Li L."/>
            <person name="Zhang X."/>
            <person name="Liang L."/>
        </authorList>
    </citation>
    <scope>NUCLEOTIDE SEQUENCE [LARGE SCALE GENOMIC DNA]</scope>
    <source>
        <strain evidence="4 5">LLAN61</strain>
    </source>
</reference>
<comment type="similarity">
    <text evidence="1">Belongs to the FliN/MopA/SpaO family.</text>
</comment>
<dbReference type="AlphaFoldDB" id="A0A368JZY7"/>
<dbReference type="GO" id="GO:0009425">
    <property type="term" value="C:bacterial-type flagellum basal body"/>
    <property type="evidence" value="ECO:0007669"/>
    <property type="project" value="InterPro"/>
</dbReference>
<gene>
    <name evidence="4" type="ORF">DUT91_17795</name>
</gene>
<dbReference type="SUPFAM" id="SSF101801">
    <property type="entry name" value="Surface presentation of antigens (SPOA)"/>
    <property type="match status" value="2"/>
</dbReference>
<accession>A0A368JZY7</accession>
<dbReference type="PANTHER" id="PTHR30034">
    <property type="entry name" value="FLAGELLAR MOTOR SWITCH PROTEIN FLIM"/>
    <property type="match status" value="1"/>
</dbReference>
<dbReference type="InterPro" id="IPR001543">
    <property type="entry name" value="FliN-like_C"/>
</dbReference>
<sequence length="353" mass="37828">MRAERIQLASNSSKVMEADRWLPRLPMGCLESLNALYCPRLPLSLPHEGLTVEIHIARPWASITRPFVELPLTIGSWEGKLALPLAIAERVLEPVTGGKAASGLSPVSLALLMEHALADVLEKLEDDIGQPVHLDGAGKPETPLIKTPWQVVSSNVAAIAELHLPIGALEIMAAYLPSVAPPAQNTIGDDIPVPLQIMAGRQSLSYAELTSLRPGDIVLIDEAREDQAEALLANRYAARALRGPDGFRAAGSWHKSNHNQGTIMEAKSRPSGKPQAKDIDLDDLPVELVFEIGRRELTLGEIRQLAEGSVLLTAPGVDSAVDILANGRRIGKGDLVKIGEGLGVRVVRIAENG</sequence>
<dbReference type="EMBL" id="QOZG01000007">
    <property type="protein sequence ID" value="RCS22716.1"/>
    <property type="molecule type" value="Genomic_DNA"/>
</dbReference>
<feature type="domain" description="Flagellar motor switch protein FliN-like C-terminal" evidence="3">
    <location>
        <begin position="281"/>
        <end position="350"/>
    </location>
</feature>
<dbReference type="Pfam" id="PF01052">
    <property type="entry name" value="FliMN_C"/>
    <property type="match status" value="2"/>
</dbReference>
<dbReference type="InterPro" id="IPR036429">
    <property type="entry name" value="SpoA-like_sf"/>
</dbReference>
<dbReference type="Proteomes" id="UP000253420">
    <property type="component" value="Unassembled WGS sequence"/>
</dbReference>
<dbReference type="PRINTS" id="PR00956">
    <property type="entry name" value="FLGMOTORFLIN"/>
</dbReference>
<evidence type="ECO:0000313" key="4">
    <source>
        <dbReference type="EMBL" id="RCS22716.1"/>
    </source>
</evidence>